<dbReference type="Pfam" id="PF01398">
    <property type="entry name" value="JAB"/>
    <property type="match status" value="1"/>
</dbReference>
<dbReference type="InterPro" id="IPR037518">
    <property type="entry name" value="MPN"/>
</dbReference>
<dbReference type="eggNOG" id="KOG2880">
    <property type="taxonomic scope" value="Eukaryota"/>
</dbReference>
<dbReference type="GO" id="GO:0070530">
    <property type="term" value="F:K63-linked polyubiquitin modification-dependent protein binding"/>
    <property type="evidence" value="ECO:0007669"/>
    <property type="project" value="EnsemblFungi"/>
</dbReference>
<comment type="cofactor">
    <cofactor evidence="1">
        <name>Zn(2+)</name>
        <dbReference type="ChEBI" id="CHEBI:29105"/>
    </cofactor>
</comment>
<reference evidence="11 12" key="1">
    <citation type="journal article" date="2012" name="PLoS Pathog.">
        <title>Diverse lifestyles and strategies of plant pathogenesis encoded in the genomes of eighteen Dothideomycetes fungi.</title>
        <authorList>
            <person name="Ohm R.A."/>
            <person name="Feau N."/>
            <person name="Henrissat B."/>
            <person name="Schoch C.L."/>
            <person name="Horwitz B.A."/>
            <person name="Barry K.W."/>
            <person name="Condon B.J."/>
            <person name="Copeland A.C."/>
            <person name="Dhillon B."/>
            <person name="Glaser F."/>
            <person name="Hesse C.N."/>
            <person name="Kosti I."/>
            <person name="LaButti K."/>
            <person name="Lindquist E.A."/>
            <person name="Lucas S."/>
            <person name="Salamov A.A."/>
            <person name="Bradshaw R.E."/>
            <person name="Ciuffetti L."/>
            <person name="Hamelin R.C."/>
            <person name="Kema G.H.J."/>
            <person name="Lawrence C."/>
            <person name="Scott J.A."/>
            <person name="Spatafora J.W."/>
            <person name="Turgeon B.G."/>
            <person name="de Wit P.J.G.M."/>
            <person name="Zhong S."/>
            <person name="Goodwin S.B."/>
            <person name="Grigoriev I.V."/>
        </authorList>
    </citation>
    <scope>NUCLEOTIDE SEQUENCE [LARGE SCALE GENOMIC DNA]</scope>
    <source>
        <strain evidence="11 12">UAMH 10762</strain>
    </source>
</reference>
<dbReference type="RefSeq" id="XP_007672713.1">
    <property type="nucleotide sequence ID" value="XM_007674523.1"/>
</dbReference>
<dbReference type="EMBL" id="KB445551">
    <property type="protein sequence ID" value="EMD00213.1"/>
    <property type="molecule type" value="Genomic_DNA"/>
</dbReference>
<dbReference type="GO" id="GO:0140492">
    <property type="term" value="F:metal-dependent deubiquitinase activity"/>
    <property type="evidence" value="ECO:0007669"/>
    <property type="project" value="EnsemblFungi"/>
</dbReference>
<evidence type="ECO:0000256" key="9">
    <source>
        <dbReference type="SAM" id="MobiDB-lite"/>
    </source>
</evidence>
<protein>
    <recommendedName>
        <fullName evidence="10">MPN domain-containing protein</fullName>
    </recommendedName>
</protein>
<feature type="domain" description="MPN" evidence="10">
    <location>
        <begin position="282"/>
        <end position="411"/>
    </location>
</feature>
<dbReference type="OMA" id="SWGVFRL"/>
<dbReference type="InterPro" id="IPR000555">
    <property type="entry name" value="JAMM/MPN+_dom"/>
</dbReference>
<comment type="similarity">
    <text evidence="2">Belongs to the peptidase M67C family.</text>
</comment>
<gene>
    <name evidence="11" type="ORF">BAUCODRAFT_136724</name>
</gene>
<dbReference type="GeneID" id="19108319"/>
<evidence type="ECO:0000256" key="5">
    <source>
        <dbReference type="ARBA" id="ARBA00022786"/>
    </source>
</evidence>
<evidence type="ECO:0000256" key="6">
    <source>
        <dbReference type="ARBA" id="ARBA00022801"/>
    </source>
</evidence>
<dbReference type="GO" id="GO:0008270">
    <property type="term" value="F:zinc ion binding"/>
    <property type="evidence" value="ECO:0007669"/>
    <property type="project" value="EnsemblFungi"/>
</dbReference>
<evidence type="ECO:0000313" key="11">
    <source>
        <dbReference type="EMBL" id="EMD00213.1"/>
    </source>
</evidence>
<dbReference type="Proteomes" id="UP000011761">
    <property type="component" value="Unassembled WGS sequence"/>
</dbReference>
<dbReference type="PROSITE" id="PS50249">
    <property type="entry name" value="MPN"/>
    <property type="match status" value="1"/>
</dbReference>
<name>M2LZS2_BAUPA</name>
<evidence type="ECO:0000256" key="4">
    <source>
        <dbReference type="ARBA" id="ARBA00022723"/>
    </source>
</evidence>
<dbReference type="KEGG" id="bcom:BAUCODRAFT_136724"/>
<dbReference type="SUPFAM" id="SSF102712">
    <property type="entry name" value="JAB1/MPN domain"/>
    <property type="match status" value="1"/>
</dbReference>
<keyword evidence="3" id="KW-0645">Protease</keyword>
<keyword evidence="6" id="KW-0378">Hydrolase</keyword>
<dbReference type="GO" id="GO:0016020">
    <property type="term" value="C:membrane"/>
    <property type="evidence" value="ECO:0007669"/>
    <property type="project" value="TreeGrafter"/>
</dbReference>
<dbReference type="MEROPS" id="M67.A14"/>
<evidence type="ECO:0000256" key="8">
    <source>
        <dbReference type="ARBA" id="ARBA00023049"/>
    </source>
</evidence>
<dbReference type="GO" id="GO:0043130">
    <property type="term" value="F:ubiquitin binding"/>
    <property type="evidence" value="ECO:0007669"/>
    <property type="project" value="EnsemblFungi"/>
</dbReference>
<dbReference type="SUPFAM" id="SSF140856">
    <property type="entry name" value="USP8 N-terminal domain-like"/>
    <property type="match status" value="1"/>
</dbReference>
<sequence length="459" mass="51533">MALSRHHNRTRHPLSAKDLITESENYNFHPSLPLQRWLRAAKLLLIEANICEQDGDVQMAFLYLYRHADLVMVQIPKHPDFRNPAFQTDIVAAQRAVRKNIQKLELLKPRVQQAYERYLQAVERRNAETQRVHAERHDLADHLRRGSLAESEDGTYDDGMMPLKASEYSELAVDLAHREIRRRDATRRTTREAGISPGTVAARRRGIVVGPPDSDGMLDERAPPARPAKEAYQDFAPSVTARPDGRSLTATPSPPPAARTSTNKYTFQPTATTEAGHPLRTVLLPPDLRRSFLNLAHPNTARNLETCGILCGTLISNALFISHLIIPDQHSTSDTCDTTERGDNALFDYCDSHELLVCGWIHTHPSQSCFLSSRDLHTSSGYQIMLPEAIAIVCSPRHNPDWGIFRLTDPPGLQAVLHCREKATFHPHAEPNIYTDALRPGHVVEAAGLKFEVVDLRKT</sequence>
<evidence type="ECO:0000256" key="7">
    <source>
        <dbReference type="ARBA" id="ARBA00022833"/>
    </source>
</evidence>
<dbReference type="FunFam" id="3.40.140.10:FF:000033">
    <property type="entry name" value="AMSH-like protease sst2"/>
    <property type="match status" value="1"/>
</dbReference>
<evidence type="ECO:0000256" key="2">
    <source>
        <dbReference type="ARBA" id="ARBA00010981"/>
    </source>
</evidence>
<keyword evidence="12" id="KW-1185">Reference proteome</keyword>
<dbReference type="GO" id="GO:0070536">
    <property type="term" value="P:protein K63-linked deubiquitination"/>
    <property type="evidence" value="ECO:0007669"/>
    <property type="project" value="InterPro"/>
</dbReference>
<dbReference type="HOGENOM" id="CLU_023304_4_0_1"/>
<dbReference type="Gene3D" id="1.20.58.80">
    <property type="entry name" value="Phosphotransferase system, lactose/cellobiose-type IIA subunit"/>
    <property type="match status" value="1"/>
</dbReference>
<dbReference type="Gene3D" id="3.40.140.10">
    <property type="entry name" value="Cytidine Deaminase, domain 2"/>
    <property type="match status" value="1"/>
</dbReference>
<dbReference type="AlphaFoldDB" id="M2LZS2"/>
<keyword evidence="7" id="KW-0862">Zinc</keyword>
<evidence type="ECO:0000259" key="10">
    <source>
        <dbReference type="PROSITE" id="PS50249"/>
    </source>
</evidence>
<dbReference type="Pfam" id="PF08969">
    <property type="entry name" value="USP8_dimer"/>
    <property type="match status" value="1"/>
</dbReference>
<keyword evidence="5" id="KW-0833">Ubl conjugation pathway</keyword>
<dbReference type="GO" id="GO:0005768">
    <property type="term" value="C:endosome"/>
    <property type="evidence" value="ECO:0007669"/>
    <property type="project" value="TreeGrafter"/>
</dbReference>
<dbReference type="InterPro" id="IPR015063">
    <property type="entry name" value="USP8_dimer"/>
</dbReference>
<accession>M2LZS2</accession>
<dbReference type="SMART" id="SM00232">
    <property type="entry name" value="JAB_MPN"/>
    <property type="match status" value="1"/>
</dbReference>
<dbReference type="PANTHER" id="PTHR12947:SF13">
    <property type="entry name" value="FI19924P1"/>
    <property type="match status" value="1"/>
</dbReference>
<dbReference type="CDD" id="cd08066">
    <property type="entry name" value="MPN_AMSH_like"/>
    <property type="match status" value="1"/>
</dbReference>
<dbReference type="GO" id="GO:0061578">
    <property type="term" value="F:K63-linked deubiquitinase activity"/>
    <property type="evidence" value="ECO:0007669"/>
    <property type="project" value="EnsemblFungi"/>
</dbReference>
<dbReference type="InterPro" id="IPR044098">
    <property type="entry name" value="STAMBP/STALP-like_MPN"/>
</dbReference>
<dbReference type="GO" id="GO:0120113">
    <property type="term" value="P:cytoplasm to vacuole targeting by the NVT pathway"/>
    <property type="evidence" value="ECO:0007669"/>
    <property type="project" value="EnsemblFungi"/>
</dbReference>
<keyword evidence="4" id="KW-0479">Metal-binding</keyword>
<dbReference type="GO" id="GO:0043328">
    <property type="term" value="P:protein transport to vacuole involved in ubiquitin-dependent protein catabolic process via the multivesicular body sorting pathway"/>
    <property type="evidence" value="ECO:0007669"/>
    <property type="project" value="EnsemblFungi"/>
</dbReference>
<dbReference type="STRING" id="717646.M2LZS2"/>
<proteinExistence type="inferred from homology"/>
<dbReference type="OrthoDB" id="3640at2759"/>
<evidence type="ECO:0000256" key="1">
    <source>
        <dbReference type="ARBA" id="ARBA00001947"/>
    </source>
</evidence>
<feature type="region of interest" description="Disordered" evidence="9">
    <location>
        <begin position="207"/>
        <end position="263"/>
    </location>
</feature>
<feature type="compositionally biased region" description="Basic and acidic residues" evidence="9">
    <location>
        <begin position="218"/>
        <end position="232"/>
    </location>
</feature>
<keyword evidence="8" id="KW-0482">Metalloprotease</keyword>
<evidence type="ECO:0000313" key="12">
    <source>
        <dbReference type="Proteomes" id="UP000011761"/>
    </source>
</evidence>
<organism evidence="11 12">
    <name type="scientific">Baudoinia panamericana (strain UAMH 10762)</name>
    <name type="common">Angels' share fungus</name>
    <name type="synonym">Baudoinia compniacensis (strain UAMH 10762)</name>
    <dbReference type="NCBI Taxonomy" id="717646"/>
    <lineage>
        <taxon>Eukaryota</taxon>
        <taxon>Fungi</taxon>
        <taxon>Dikarya</taxon>
        <taxon>Ascomycota</taxon>
        <taxon>Pezizomycotina</taxon>
        <taxon>Dothideomycetes</taxon>
        <taxon>Dothideomycetidae</taxon>
        <taxon>Mycosphaerellales</taxon>
        <taxon>Teratosphaeriaceae</taxon>
        <taxon>Baudoinia</taxon>
    </lineage>
</organism>
<dbReference type="PANTHER" id="PTHR12947">
    <property type="entry name" value="AMSH-LIKE PROTEASE"/>
    <property type="match status" value="1"/>
</dbReference>
<evidence type="ECO:0000256" key="3">
    <source>
        <dbReference type="ARBA" id="ARBA00022670"/>
    </source>
</evidence>